<accession>A0ABX6P2W7</accession>
<sequence length="380" mass="40879">MKPLRRALFTLTAIAAARAAAQGPAGEPERTLRPVVVTPTPGVAQDAFDTPASVDVIDGATLRNGQLQINLSESLVRVPGVVALNRQNYAQDLQISVRGFGARATFGVRGLRLFTDGIPATAPDGRGQISHFDLNSADRIEVLRGPFSVLYGNSSGGVISLFTADGGPGHVAEVGTAFGSYGIRRHNVCGRPEGDWNYHVSAVRFDTDGYREHSAAERTGFNGKAKYKLSPDTRFTFVVNAVDMPDVQDPLGLTRAELEANPRQASPAALAFNTRKSVDQLQAGGIVEHRIDPVHSVKLTAWKGHRGTEQFQSIPVFVQAPPTQPGGVISLGRDYRGLDAQWVAKTRLLDRPFTVTAGVMTDELQEARRGYQNFRGAPSA</sequence>
<keyword evidence="6 13" id="KW-0812">Transmembrane</keyword>
<dbReference type="EMBL" id="CP053418">
    <property type="protein sequence ID" value="QJW84067.1"/>
    <property type="molecule type" value="Genomic_DNA"/>
</dbReference>
<keyword evidence="12 13" id="KW-0998">Cell outer membrane</keyword>
<organism evidence="16 17">
    <name type="scientific">Ramlibacter terrae</name>
    <dbReference type="NCBI Taxonomy" id="2732511"/>
    <lineage>
        <taxon>Bacteria</taxon>
        <taxon>Pseudomonadati</taxon>
        <taxon>Pseudomonadota</taxon>
        <taxon>Betaproteobacteria</taxon>
        <taxon>Burkholderiales</taxon>
        <taxon>Comamonadaceae</taxon>
        <taxon>Ramlibacter</taxon>
    </lineage>
</organism>
<keyword evidence="9" id="KW-0406">Ion transport</keyword>
<evidence type="ECO:0000256" key="5">
    <source>
        <dbReference type="ARBA" id="ARBA00022496"/>
    </source>
</evidence>
<dbReference type="PROSITE" id="PS52016">
    <property type="entry name" value="TONB_DEPENDENT_REC_3"/>
    <property type="match status" value="1"/>
</dbReference>
<keyword evidence="17" id="KW-1185">Reference proteome</keyword>
<evidence type="ECO:0000256" key="6">
    <source>
        <dbReference type="ARBA" id="ARBA00022692"/>
    </source>
</evidence>
<keyword evidence="3 13" id="KW-0813">Transport</keyword>
<comment type="similarity">
    <text evidence="2 13">Belongs to the TonB-dependent receptor family.</text>
</comment>
<evidence type="ECO:0000256" key="10">
    <source>
        <dbReference type="ARBA" id="ARBA00023136"/>
    </source>
</evidence>
<evidence type="ECO:0000313" key="17">
    <source>
        <dbReference type="Proteomes" id="UP000500826"/>
    </source>
</evidence>
<dbReference type="InterPro" id="IPR012910">
    <property type="entry name" value="Plug_dom"/>
</dbReference>
<keyword evidence="4 13" id="KW-1134">Transmembrane beta strand</keyword>
<reference evidence="16 17" key="1">
    <citation type="submission" date="2020-05" db="EMBL/GenBank/DDBJ databases">
        <title>Ramlibacter rhizophilus sp. nov., isolated from rhizosphere soil of national flower Mugunghwa from South Korea.</title>
        <authorList>
            <person name="Zheng-Fei Y."/>
            <person name="Huan T."/>
        </authorList>
    </citation>
    <scope>NUCLEOTIDE SEQUENCE [LARGE SCALE GENOMIC DNA]</scope>
    <source>
        <strain evidence="16 17">H242</strain>
    </source>
</reference>
<evidence type="ECO:0000256" key="7">
    <source>
        <dbReference type="ARBA" id="ARBA00022729"/>
    </source>
</evidence>
<dbReference type="Pfam" id="PF07715">
    <property type="entry name" value="Plug"/>
    <property type="match status" value="1"/>
</dbReference>
<dbReference type="SUPFAM" id="SSF56935">
    <property type="entry name" value="Porins"/>
    <property type="match status" value="1"/>
</dbReference>
<reference evidence="16 17" key="2">
    <citation type="submission" date="2020-05" db="EMBL/GenBank/DDBJ databases">
        <authorList>
            <person name="Khan S.A."/>
            <person name="Jeon C.O."/>
            <person name="Chun B.H."/>
        </authorList>
    </citation>
    <scope>NUCLEOTIDE SEQUENCE [LARGE SCALE GENOMIC DNA]</scope>
    <source>
        <strain evidence="16 17">H242</strain>
    </source>
</reference>
<dbReference type="PANTHER" id="PTHR32552">
    <property type="entry name" value="FERRICHROME IRON RECEPTOR-RELATED"/>
    <property type="match status" value="1"/>
</dbReference>
<keyword evidence="11 16" id="KW-0675">Receptor</keyword>
<proteinExistence type="inferred from homology"/>
<evidence type="ECO:0000259" key="15">
    <source>
        <dbReference type="Pfam" id="PF07715"/>
    </source>
</evidence>
<feature type="chain" id="PRO_5046562566" evidence="14">
    <location>
        <begin position="20"/>
        <end position="380"/>
    </location>
</feature>
<feature type="signal peptide" evidence="14">
    <location>
        <begin position="1"/>
        <end position="19"/>
    </location>
</feature>
<evidence type="ECO:0000256" key="11">
    <source>
        <dbReference type="ARBA" id="ARBA00023170"/>
    </source>
</evidence>
<evidence type="ECO:0000256" key="3">
    <source>
        <dbReference type="ARBA" id="ARBA00022448"/>
    </source>
</evidence>
<comment type="subcellular location">
    <subcellularLocation>
        <location evidence="1 13">Cell outer membrane</location>
        <topology evidence="1 13">Multi-pass membrane protein</topology>
    </subcellularLocation>
</comment>
<name>A0ABX6P2W7_9BURK</name>
<evidence type="ECO:0000313" key="16">
    <source>
        <dbReference type="EMBL" id="QJW84067.1"/>
    </source>
</evidence>
<evidence type="ECO:0000256" key="8">
    <source>
        <dbReference type="ARBA" id="ARBA00023004"/>
    </source>
</evidence>
<dbReference type="Gene3D" id="2.40.170.20">
    <property type="entry name" value="TonB-dependent receptor, beta-barrel domain"/>
    <property type="match status" value="1"/>
</dbReference>
<gene>
    <name evidence="16" type="ORF">HK414_09585</name>
</gene>
<evidence type="ECO:0000256" key="13">
    <source>
        <dbReference type="PROSITE-ProRule" id="PRU01360"/>
    </source>
</evidence>
<evidence type="ECO:0000256" key="9">
    <source>
        <dbReference type="ARBA" id="ARBA00023065"/>
    </source>
</evidence>
<feature type="domain" description="TonB-dependent receptor plug" evidence="15">
    <location>
        <begin position="47"/>
        <end position="158"/>
    </location>
</feature>
<keyword evidence="7 14" id="KW-0732">Signal</keyword>
<dbReference type="PANTHER" id="PTHR32552:SF68">
    <property type="entry name" value="FERRICHROME OUTER MEMBRANE TRANSPORTER_PHAGE RECEPTOR"/>
    <property type="match status" value="1"/>
</dbReference>
<evidence type="ECO:0000256" key="4">
    <source>
        <dbReference type="ARBA" id="ARBA00022452"/>
    </source>
</evidence>
<dbReference type="Gene3D" id="2.170.130.10">
    <property type="entry name" value="TonB-dependent receptor, plug domain"/>
    <property type="match status" value="1"/>
</dbReference>
<dbReference type="Proteomes" id="UP000500826">
    <property type="component" value="Chromosome"/>
</dbReference>
<evidence type="ECO:0000256" key="12">
    <source>
        <dbReference type="ARBA" id="ARBA00023237"/>
    </source>
</evidence>
<protein>
    <submittedName>
        <fullName evidence="16">TonB-dependent receptor plug domain-containing protein</fullName>
    </submittedName>
</protein>
<evidence type="ECO:0000256" key="2">
    <source>
        <dbReference type="ARBA" id="ARBA00009810"/>
    </source>
</evidence>
<evidence type="ECO:0000256" key="14">
    <source>
        <dbReference type="SAM" id="SignalP"/>
    </source>
</evidence>
<dbReference type="InterPro" id="IPR037066">
    <property type="entry name" value="Plug_dom_sf"/>
</dbReference>
<keyword evidence="5" id="KW-0410">Iron transport</keyword>
<keyword evidence="10 13" id="KW-0472">Membrane</keyword>
<dbReference type="InterPro" id="IPR036942">
    <property type="entry name" value="Beta-barrel_TonB_sf"/>
</dbReference>
<keyword evidence="8" id="KW-0408">Iron</keyword>
<dbReference type="InterPro" id="IPR039426">
    <property type="entry name" value="TonB-dep_rcpt-like"/>
</dbReference>
<evidence type="ECO:0000256" key="1">
    <source>
        <dbReference type="ARBA" id="ARBA00004571"/>
    </source>
</evidence>